<dbReference type="GO" id="GO:0010494">
    <property type="term" value="C:cytoplasmic stress granule"/>
    <property type="evidence" value="ECO:0007669"/>
    <property type="project" value="UniProtKB-SubCell"/>
</dbReference>
<dbReference type="GO" id="GO:0005634">
    <property type="term" value="C:nucleus"/>
    <property type="evidence" value="ECO:0007669"/>
    <property type="project" value="UniProtKB-SubCell"/>
</dbReference>
<dbReference type="HOGENOM" id="CLU_2284471_0_0_1"/>
<dbReference type="EnsemblMetazoa" id="MESCA006446-RA">
    <property type="protein sequence ID" value="MESCA006446-PA"/>
    <property type="gene ID" value="MESCA006446"/>
</dbReference>
<dbReference type="AlphaFoldDB" id="T1GRZ9"/>
<feature type="compositionally biased region" description="Polar residues" evidence="6">
    <location>
        <begin position="64"/>
        <end position="77"/>
    </location>
</feature>
<reference evidence="8" key="1">
    <citation type="submission" date="2013-02" db="EMBL/GenBank/DDBJ databases">
        <authorList>
            <person name="Hughes D."/>
        </authorList>
    </citation>
    <scope>NUCLEOTIDE SEQUENCE</scope>
    <source>
        <strain>Durham</strain>
        <strain evidence="8">NC isolate 2 -- Noor lab</strain>
    </source>
</reference>
<accession>T1GRZ9</accession>
<dbReference type="InterPro" id="IPR029428">
    <property type="entry name" value="MCRIP"/>
</dbReference>
<proteinExistence type="inferred from homology"/>
<name>T1GRZ9_MEGSC</name>
<dbReference type="Pfam" id="PF14799">
    <property type="entry name" value="FAM195"/>
    <property type="match status" value="1"/>
</dbReference>
<protein>
    <submittedName>
        <fullName evidence="7">Uncharacterized protein</fullName>
    </submittedName>
</protein>
<evidence type="ECO:0000313" key="7">
    <source>
        <dbReference type="EnsemblMetazoa" id="MESCA006446-PA"/>
    </source>
</evidence>
<feature type="region of interest" description="Disordered" evidence="6">
    <location>
        <begin position="57"/>
        <end position="77"/>
    </location>
</feature>
<evidence type="ECO:0000256" key="5">
    <source>
        <dbReference type="ARBA" id="ARBA00023242"/>
    </source>
</evidence>
<keyword evidence="4" id="KW-0963">Cytoplasm</keyword>
<keyword evidence="5" id="KW-0539">Nucleus</keyword>
<dbReference type="EMBL" id="CAQQ02148986">
    <property type="status" value="NOT_ANNOTATED_CDS"/>
    <property type="molecule type" value="Genomic_DNA"/>
</dbReference>
<keyword evidence="8" id="KW-1185">Reference proteome</keyword>
<evidence type="ECO:0000256" key="1">
    <source>
        <dbReference type="ARBA" id="ARBA00004123"/>
    </source>
</evidence>
<dbReference type="Proteomes" id="UP000015102">
    <property type="component" value="Unassembled WGS sequence"/>
</dbReference>
<sequence>MLLILDHYYSVPRPVFQTTKKSYINNKQTEEEVITPQHEEIVNYIHESWSMIVADNPYDKKASDSNNNSATDVSEAQNQVNSSLYCTEPPSPLLNNFKPFDF</sequence>
<evidence type="ECO:0000256" key="3">
    <source>
        <dbReference type="ARBA" id="ARBA00010821"/>
    </source>
</evidence>
<dbReference type="STRING" id="36166.T1GRZ9"/>
<evidence type="ECO:0000256" key="6">
    <source>
        <dbReference type="SAM" id="MobiDB-lite"/>
    </source>
</evidence>
<evidence type="ECO:0000256" key="4">
    <source>
        <dbReference type="ARBA" id="ARBA00022490"/>
    </source>
</evidence>
<organism evidence="7 8">
    <name type="scientific">Megaselia scalaris</name>
    <name type="common">Humpbacked fly</name>
    <name type="synonym">Phora scalaris</name>
    <dbReference type="NCBI Taxonomy" id="36166"/>
    <lineage>
        <taxon>Eukaryota</taxon>
        <taxon>Metazoa</taxon>
        <taxon>Ecdysozoa</taxon>
        <taxon>Arthropoda</taxon>
        <taxon>Hexapoda</taxon>
        <taxon>Insecta</taxon>
        <taxon>Pterygota</taxon>
        <taxon>Neoptera</taxon>
        <taxon>Endopterygota</taxon>
        <taxon>Diptera</taxon>
        <taxon>Brachycera</taxon>
        <taxon>Muscomorpha</taxon>
        <taxon>Platypezoidea</taxon>
        <taxon>Phoridae</taxon>
        <taxon>Megaseliini</taxon>
        <taxon>Megaselia</taxon>
    </lineage>
</organism>
<reference evidence="7" key="2">
    <citation type="submission" date="2015-06" db="UniProtKB">
        <authorList>
            <consortium name="EnsemblMetazoa"/>
        </authorList>
    </citation>
    <scope>IDENTIFICATION</scope>
</reference>
<comment type="similarity">
    <text evidence="3">Belongs to the MCRIP family.</text>
</comment>
<evidence type="ECO:0000256" key="2">
    <source>
        <dbReference type="ARBA" id="ARBA00004210"/>
    </source>
</evidence>
<evidence type="ECO:0000313" key="8">
    <source>
        <dbReference type="Proteomes" id="UP000015102"/>
    </source>
</evidence>
<comment type="subcellular location">
    <subcellularLocation>
        <location evidence="2">Cytoplasm</location>
        <location evidence="2">Stress granule</location>
    </subcellularLocation>
    <subcellularLocation>
        <location evidence="1">Nucleus</location>
    </subcellularLocation>
</comment>